<accession>A0A8S1XJZ5</accession>
<dbReference type="AlphaFoldDB" id="A0A8S1XJZ5"/>
<evidence type="ECO:0000256" key="1">
    <source>
        <dbReference type="ARBA" id="ARBA00023186"/>
    </source>
</evidence>
<sequence length="222" mass="26929">MQTYLRFFRFATHQSDPYVVLGLNKNASMNQIKDAYIGLCKKYHPDLNNQEDAREKFAQIHEAYKILKQKKFYEQIDEEFQKNYYQGQSEEECFKRVFGFYFYEKPQEYYKPENAQKRADYQELLRKFKNQQQNTQEMKNSGFHDVKINRTFNSDSIYRFSDHTLLKVLLMFTLVVSITSAYVFFYKRQTTYAKNTITDSQILRMRTLAQLREQRQAKERSE</sequence>
<evidence type="ECO:0000256" key="3">
    <source>
        <dbReference type="SAM" id="Phobius"/>
    </source>
</evidence>
<keyword evidence="3" id="KW-0472">Membrane</keyword>
<feature type="coiled-coil region" evidence="2">
    <location>
        <begin position="114"/>
        <end position="141"/>
    </location>
</feature>
<protein>
    <recommendedName>
        <fullName evidence="4">J domain-containing protein</fullName>
    </recommendedName>
</protein>
<keyword evidence="2" id="KW-0175">Coiled coil</keyword>
<name>A0A8S1XJZ5_PAROT</name>
<organism evidence="5 6">
    <name type="scientific">Paramecium octaurelia</name>
    <dbReference type="NCBI Taxonomy" id="43137"/>
    <lineage>
        <taxon>Eukaryota</taxon>
        <taxon>Sar</taxon>
        <taxon>Alveolata</taxon>
        <taxon>Ciliophora</taxon>
        <taxon>Intramacronucleata</taxon>
        <taxon>Oligohymenophorea</taxon>
        <taxon>Peniculida</taxon>
        <taxon>Parameciidae</taxon>
        <taxon>Paramecium</taxon>
    </lineage>
</organism>
<dbReference type="OMA" id="YQGQSEE"/>
<dbReference type="PANTHER" id="PTHR44145:SF3">
    <property type="entry name" value="DNAJ HOMOLOG SUBFAMILY A MEMBER 3, MITOCHONDRIAL"/>
    <property type="match status" value="1"/>
</dbReference>
<evidence type="ECO:0000313" key="5">
    <source>
        <dbReference type="EMBL" id="CAD8201445.1"/>
    </source>
</evidence>
<evidence type="ECO:0000256" key="2">
    <source>
        <dbReference type="SAM" id="Coils"/>
    </source>
</evidence>
<reference evidence="5" key="1">
    <citation type="submission" date="2021-01" db="EMBL/GenBank/DDBJ databases">
        <authorList>
            <consortium name="Genoscope - CEA"/>
            <person name="William W."/>
        </authorList>
    </citation>
    <scope>NUCLEOTIDE SEQUENCE</scope>
</reference>
<feature type="domain" description="J" evidence="4">
    <location>
        <begin position="16"/>
        <end position="81"/>
    </location>
</feature>
<dbReference type="EMBL" id="CAJJDP010000124">
    <property type="protein sequence ID" value="CAD8201445.1"/>
    <property type="molecule type" value="Genomic_DNA"/>
</dbReference>
<keyword evidence="6" id="KW-1185">Reference proteome</keyword>
<comment type="caution">
    <text evidence="5">The sequence shown here is derived from an EMBL/GenBank/DDBJ whole genome shotgun (WGS) entry which is preliminary data.</text>
</comment>
<dbReference type="CDD" id="cd06257">
    <property type="entry name" value="DnaJ"/>
    <property type="match status" value="1"/>
</dbReference>
<evidence type="ECO:0000313" key="6">
    <source>
        <dbReference type="Proteomes" id="UP000683925"/>
    </source>
</evidence>
<dbReference type="PANTHER" id="PTHR44145">
    <property type="entry name" value="DNAJ HOMOLOG SUBFAMILY A MEMBER 3, MITOCHONDRIAL"/>
    <property type="match status" value="1"/>
</dbReference>
<dbReference type="SMART" id="SM00271">
    <property type="entry name" value="DnaJ"/>
    <property type="match status" value="1"/>
</dbReference>
<evidence type="ECO:0000259" key="4">
    <source>
        <dbReference type="PROSITE" id="PS50076"/>
    </source>
</evidence>
<dbReference type="Pfam" id="PF00226">
    <property type="entry name" value="DnaJ"/>
    <property type="match status" value="1"/>
</dbReference>
<dbReference type="PROSITE" id="PS50076">
    <property type="entry name" value="DNAJ_2"/>
    <property type="match status" value="1"/>
</dbReference>
<dbReference type="Proteomes" id="UP000683925">
    <property type="component" value="Unassembled WGS sequence"/>
</dbReference>
<dbReference type="OrthoDB" id="10250354at2759"/>
<keyword evidence="3" id="KW-1133">Transmembrane helix</keyword>
<keyword evidence="3" id="KW-0812">Transmembrane</keyword>
<gene>
    <name evidence="5" type="ORF">POCTA_138.1.T1240112</name>
</gene>
<dbReference type="InterPro" id="IPR051938">
    <property type="entry name" value="Apopto_cytoskel_mod"/>
</dbReference>
<keyword evidence="1" id="KW-0143">Chaperone</keyword>
<feature type="transmembrane region" description="Helical" evidence="3">
    <location>
        <begin position="165"/>
        <end position="185"/>
    </location>
</feature>
<dbReference type="InterPro" id="IPR001623">
    <property type="entry name" value="DnaJ_domain"/>
</dbReference>
<proteinExistence type="predicted"/>